<evidence type="ECO:0000313" key="2">
    <source>
        <dbReference type="Proteomes" id="UP001059663"/>
    </source>
</evidence>
<dbReference type="EMBL" id="CP087977">
    <property type="protein sequence ID" value="UUZ44899.1"/>
    <property type="molecule type" value="Genomic_DNA"/>
</dbReference>
<evidence type="ECO:0000313" key="1">
    <source>
        <dbReference type="EMBL" id="UUZ44899.1"/>
    </source>
</evidence>
<proteinExistence type="predicted"/>
<keyword evidence="1" id="KW-0808">Transferase</keyword>
<name>A0AC61U4I0_9MICO</name>
<organism evidence="1 2">
    <name type="scientific">Janibacter limosus</name>
    <dbReference type="NCBI Taxonomy" id="53458"/>
    <lineage>
        <taxon>Bacteria</taxon>
        <taxon>Bacillati</taxon>
        <taxon>Actinomycetota</taxon>
        <taxon>Actinomycetes</taxon>
        <taxon>Micrococcales</taxon>
        <taxon>Intrasporangiaceae</taxon>
        <taxon>Janibacter</taxon>
    </lineage>
</organism>
<gene>
    <name evidence="1" type="ORF">LP422_00380</name>
</gene>
<dbReference type="Proteomes" id="UP001059663">
    <property type="component" value="Chromosome"/>
</dbReference>
<protein>
    <submittedName>
        <fullName evidence="1">PLP-dependent transferase</fullName>
    </submittedName>
</protein>
<accession>A0AC61U4I0</accession>
<reference evidence="1" key="1">
    <citation type="submission" date="2021-11" db="EMBL/GenBank/DDBJ databases">
        <title>Study of the species diversity of bacterial strains isolated from a unique natural object - Shulgan-Tash cave (Bashkiria).</title>
        <authorList>
            <person name="Sazanova A.L."/>
            <person name="Chirak E.R."/>
            <person name="Safronova V.I."/>
        </authorList>
    </citation>
    <scope>NUCLEOTIDE SEQUENCE</scope>
    <source>
        <strain evidence="1">P1</strain>
    </source>
</reference>
<sequence length="296" mass="30944">MSAPATTARATSPGDGGDGTLMVGVTVTEALALSALAMSNRGGRVVVSASIAGASDLADYLLRHDRPTSMVDATNLEDVGGRVDELTQVVVLDSITDQGALVDIAAFAELCHSHDTVPVIDNSRLSSRVLEATDTGATLSVSARGDGTQPLTEIEGTTFATSLLLRLAHQAQLDVAINAARADWSQGTPVDLDAIASLPDVAKVSPLDWSESYWASEIHSNLDDPAVVTLRSERVLPAATSDVRGLTQLTPTTVLLHRSWIGAEWPAAAIATPGLNRANARAAADQRPHSGLRYRP</sequence>